<feature type="domain" description="GDPGP1-like C-terminal" evidence="6">
    <location>
        <begin position="171"/>
        <end position="306"/>
    </location>
</feature>
<protein>
    <recommendedName>
        <fullName evidence="4">GDP-D-glucose phosphorylase 1</fullName>
        <ecNumber evidence="3">2.7.7.78</ecNumber>
    </recommendedName>
</protein>
<dbReference type="AlphaFoldDB" id="A0A0E9M140"/>
<dbReference type="GO" id="GO:0016787">
    <property type="term" value="F:hydrolase activity"/>
    <property type="evidence" value="ECO:0007669"/>
    <property type="project" value="UniProtKB-KW"/>
</dbReference>
<comment type="catalytic activity">
    <reaction evidence="1">
        <text>GDP-alpha-D-glucose + phosphate = alpha-D-glucose 1-phosphate + GDP + H(+)</text>
        <dbReference type="Rhea" id="RHEA:30387"/>
        <dbReference type="ChEBI" id="CHEBI:15378"/>
        <dbReference type="ChEBI" id="CHEBI:43474"/>
        <dbReference type="ChEBI" id="CHEBI:58189"/>
        <dbReference type="ChEBI" id="CHEBI:58601"/>
        <dbReference type="ChEBI" id="CHEBI:62230"/>
        <dbReference type="EC" id="2.7.7.78"/>
    </reaction>
</comment>
<dbReference type="GO" id="GO:0005085">
    <property type="term" value="F:guanyl-nucleotide exchange factor activity"/>
    <property type="evidence" value="ECO:0007669"/>
    <property type="project" value="UniProtKB-KW"/>
</dbReference>
<sequence length="311" mass="35213">MGLNDIDSLIQQQITQWPLAAKNLAALDQVQTRTLVLSPGETFTIQYNPGRITSSTAKTDSQSIGQRPCFLCAKNRPAEQPGLPFKAAYEILVNPFPIFPRHLTIVEQQHLPQRIHGRMTDMLELARELSDFIVFYNGPKCGASAPDHFHFQAGQKGLMPIEEEWSHLEKQLIFNDTEVLVEAAVHYSRKCLVVEGQHPESMVHWMEKIIGCLPANHEEKEEPLLNLLAGYEAGLWRIYLFPRGAHRPRQFFSSGAGQLLLSPASVDFGGLLITPREEDFDKLDTDTIRDIFKQVSLSDTSWQQLLKDLQK</sequence>
<dbReference type="GO" id="GO:0000166">
    <property type="term" value="F:nucleotide binding"/>
    <property type="evidence" value="ECO:0007669"/>
    <property type="project" value="UniProtKB-KW"/>
</dbReference>
<dbReference type="GO" id="GO:0080048">
    <property type="term" value="F:GDP-D-glucose phosphorylase activity"/>
    <property type="evidence" value="ECO:0007669"/>
    <property type="project" value="InterPro"/>
</dbReference>
<dbReference type="InterPro" id="IPR036265">
    <property type="entry name" value="HIT-like_sf"/>
</dbReference>
<dbReference type="InterPro" id="IPR058865">
    <property type="entry name" value="GDPGP1_C"/>
</dbReference>
<dbReference type="PANTHER" id="PTHR20884">
    <property type="entry name" value="GDP-D-GLUCOSE PHOSPHORYLASE 1"/>
    <property type="match status" value="1"/>
</dbReference>
<evidence type="ECO:0000259" key="5">
    <source>
        <dbReference type="Pfam" id="PF16269"/>
    </source>
</evidence>
<dbReference type="OrthoDB" id="5494374at2"/>
<evidence type="ECO:0000259" key="6">
    <source>
        <dbReference type="Pfam" id="PF26216"/>
    </source>
</evidence>
<dbReference type="STRING" id="1236989.JCM15548_13561"/>
<comment type="function">
    <text evidence="2">Specific and highly efficient GDP-D-glucose phosphorylase regulating the levels of GDP-D-glucose in cells.</text>
</comment>
<dbReference type="InterPro" id="IPR046320">
    <property type="entry name" value="DUF4922"/>
</dbReference>
<evidence type="ECO:0000313" key="8">
    <source>
        <dbReference type="Proteomes" id="UP000032900"/>
    </source>
</evidence>
<evidence type="ECO:0000256" key="1">
    <source>
        <dbReference type="ARBA" id="ARBA00000063"/>
    </source>
</evidence>
<keyword evidence="8" id="KW-1185">Reference proteome</keyword>
<proteinExistence type="predicted"/>
<dbReference type="Pfam" id="PF16269">
    <property type="entry name" value="DUF4922"/>
    <property type="match status" value="1"/>
</dbReference>
<comment type="caution">
    <text evidence="7">The sequence shown here is derived from an EMBL/GenBank/DDBJ whole genome shotgun (WGS) entry which is preliminary data.</text>
</comment>
<dbReference type="GO" id="GO:0005737">
    <property type="term" value="C:cytoplasm"/>
    <property type="evidence" value="ECO:0007669"/>
    <property type="project" value="UniProtKB-SubCell"/>
</dbReference>
<dbReference type="Proteomes" id="UP000032900">
    <property type="component" value="Unassembled WGS sequence"/>
</dbReference>
<feature type="domain" description="DUF4922" evidence="5">
    <location>
        <begin position="9"/>
        <end position="154"/>
    </location>
</feature>
<evidence type="ECO:0000256" key="2">
    <source>
        <dbReference type="ARBA" id="ARBA00003049"/>
    </source>
</evidence>
<evidence type="ECO:0000256" key="3">
    <source>
        <dbReference type="ARBA" id="ARBA00012507"/>
    </source>
</evidence>
<organism evidence="7 8">
    <name type="scientific">Geofilum rubicundum JCM 15548</name>
    <dbReference type="NCBI Taxonomy" id="1236989"/>
    <lineage>
        <taxon>Bacteria</taxon>
        <taxon>Pseudomonadati</taxon>
        <taxon>Bacteroidota</taxon>
        <taxon>Bacteroidia</taxon>
        <taxon>Marinilabiliales</taxon>
        <taxon>Marinilabiliaceae</taxon>
        <taxon>Geofilum</taxon>
    </lineage>
</organism>
<dbReference type="Pfam" id="PF26216">
    <property type="entry name" value="GDPGP1_C"/>
    <property type="match status" value="1"/>
</dbReference>
<dbReference type="PANTHER" id="PTHR20884:SF8">
    <property type="entry name" value="GDP-D-GLUCOSE PHOSPHORYLASE 1"/>
    <property type="match status" value="1"/>
</dbReference>
<dbReference type="EC" id="2.7.7.78" evidence="3"/>
<evidence type="ECO:0000313" key="7">
    <source>
        <dbReference type="EMBL" id="GAO31214.1"/>
    </source>
</evidence>
<dbReference type="EMBL" id="BAZW01000041">
    <property type="protein sequence ID" value="GAO31214.1"/>
    <property type="molecule type" value="Genomic_DNA"/>
</dbReference>
<name>A0A0E9M140_9BACT</name>
<dbReference type="GO" id="GO:0006006">
    <property type="term" value="P:glucose metabolic process"/>
    <property type="evidence" value="ECO:0007669"/>
    <property type="project" value="TreeGrafter"/>
</dbReference>
<dbReference type="Gene3D" id="3.30.428.70">
    <property type="match status" value="1"/>
</dbReference>
<dbReference type="InterPro" id="IPR043171">
    <property type="entry name" value="Ap4A_phos1/2-like"/>
</dbReference>
<gene>
    <name evidence="7" type="ORF">JCM15548_13561</name>
</gene>
<evidence type="ECO:0000256" key="4">
    <source>
        <dbReference type="ARBA" id="ARBA00018857"/>
    </source>
</evidence>
<accession>A0A0E9M140</accession>
<dbReference type="SUPFAM" id="SSF54197">
    <property type="entry name" value="HIT-like"/>
    <property type="match status" value="1"/>
</dbReference>
<dbReference type="InterPro" id="IPR026506">
    <property type="entry name" value="GDPGP"/>
</dbReference>
<keyword evidence="7" id="KW-0808">Transferase</keyword>
<reference evidence="7 8" key="1">
    <citation type="journal article" date="2015" name="Microbes Environ.">
        <title>Distribution and evolution of nitrogen fixation genes in the phylum bacteroidetes.</title>
        <authorList>
            <person name="Inoue J."/>
            <person name="Oshima K."/>
            <person name="Suda W."/>
            <person name="Sakamoto M."/>
            <person name="Iino T."/>
            <person name="Noda S."/>
            <person name="Hongoh Y."/>
            <person name="Hattori M."/>
            <person name="Ohkuma M."/>
        </authorList>
    </citation>
    <scope>NUCLEOTIDE SEQUENCE [LARGE SCALE GENOMIC DNA]</scope>
    <source>
        <strain evidence="7">JCM 15548</strain>
    </source>
</reference>